<reference evidence="1 2" key="1">
    <citation type="submission" date="2021-06" db="EMBL/GenBank/DDBJ databases">
        <title>Caerostris extrusa draft genome.</title>
        <authorList>
            <person name="Kono N."/>
            <person name="Arakawa K."/>
        </authorList>
    </citation>
    <scope>NUCLEOTIDE SEQUENCE [LARGE SCALE GENOMIC DNA]</scope>
</reference>
<sequence>MKMRYIVNVVPKNVSKHPTVPHCLVKVGSNRSQAYLDRFRKPVGHWKGEMPESRFPAGLYILDNYTAPPPPSPQEDDPILQELKRLRGRSIVKEVRFCANIVIPIHYTLCIITCAVTQCPLRRY</sequence>
<dbReference type="AlphaFoldDB" id="A0AAV4XV61"/>
<name>A0AAV4XV61_CAEEX</name>
<dbReference type="Proteomes" id="UP001054945">
    <property type="component" value="Unassembled WGS sequence"/>
</dbReference>
<evidence type="ECO:0000313" key="1">
    <source>
        <dbReference type="EMBL" id="GIY98634.1"/>
    </source>
</evidence>
<organism evidence="1 2">
    <name type="scientific">Caerostris extrusa</name>
    <name type="common">Bark spider</name>
    <name type="synonym">Caerostris bankana</name>
    <dbReference type="NCBI Taxonomy" id="172846"/>
    <lineage>
        <taxon>Eukaryota</taxon>
        <taxon>Metazoa</taxon>
        <taxon>Ecdysozoa</taxon>
        <taxon>Arthropoda</taxon>
        <taxon>Chelicerata</taxon>
        <taxon>Arachnida</taxon>
        <taxon>Araneae</taxon>
        <taxon>Araneomorphae</taxon>
        <taxon>Entelegynae</taxon>
        <taxon>Araneoidea</taxon>
        <taxon>Araneidae</taxon>
        <taxon>Caerostris</taxon>
    </lineage>
</organism>
<evidence type="ECO:0000313" key="2">
    <source>
        <dbReference type="Proteomes" id="UP001054945"/>
    </source>
</evidence>
<proteinExistence type="predicted"/>
<dbReference type="EMBL" id="BPLR01018321">
    <property type="protein sequence ID" value="GIY98634.1"/>
    <property type="molecule type" value="Genomic_DNA"/>
</dbReference>
<accession>A0AAV4XV61</accession>
<comment type="caution">
    <text evidence="1">The sequence shown here is derived from an EMBL/GenBank/DDBJ whole genome shotgun (WGS) entry which is preliminary data.</text>
</comment>
<keyword evidence="2" id="KW-1185">Reference proteome</keyword>
<protein>
    <submittedName>
        <fullName evidence="1">Uncharacterized protein</fullName>
    </submittedName>
</protein>
<gene>
    <name evidence="1" type="ORF">CEXT_233201</name>
</gene>